<feature type="region of interest" description="Disordered" evidence="6">
    <location>
        <begin position="216"/>
        <end position="239"/>
    </location>
</feature>
<organism evidence="8 9">
    <name type="scientific">Aspergillus keveii</name>
    <dbReference type="NCBI Taxonomy" id="714993"/>
    <lineage>
        <taxon>Eukaryota</taxon>
        <taxon>Fungi</taxon>
        <taxon>Dikarya</taxon>
        <taxon>Ascomycota</taxon>
        <taxon>Pezizomycotina</taxon>
        <taxon>Eurotiomycetes</taxon>
        <taxon>Eurotiomycetidae</taxon>
        <taxon>Eurotiales</taxon>
        <taxon>Aspergillaceae</taxon>
        <taxon>Aspergillus</taxon>
        <taxon>Aspergillus subgen. Nidulantes</taxon>
    </lineage>
</organism>
<protein>
    <submittedName>
        <fullName evidence="8">Peptidase S8/S53 domain-containing protein</fullName>
    </submittedName>
</protein>
<sequence length="607" mass="68570">MATGILLTGQDKSLCFSFPPTARKSATINFEYFKQGYSSMSFDSTLLYVNFGQFDLAQPDQEPRSVQNRPTGRDDLGKFFSWLQEKQVRYIIKVMVVEESKRPHSDEAIIKALKPFQVEILDWQKLDLCPVILQEVGKDWSNLHEIHLRWSGNNAVLRAWSEPEGLAMLKHLTTIHIYETERPLDSARYIKERVREFTVRLNATRKGHETITVEHHTFDGPTTGLMGKSKTGTQRFEQGPKAETMNEHLWLTIMGRFVRAIRKLEADKPPDYPGDFKNDKNIRESLKKEITVALIDDGVDFMNCDSLELPTLRSMVPPPDMVLEWRKFIQRICPAVKIFVCKIDVMQRPDERANFTAKSAADAVEYAVEHEFDIVSMSWTVEENTTSSNSREHFDRIQKALERKDKRMSLLFCSAPDIGHHKTNDYYPFRCKSITNMFRIGAATVDGLAHPRVSDDVDYILPGHNVLSLNNDLVGTDGPMTPMTGSSVATALAAGLAALVIHCVRLGAIYNATRLSDAPIRKASVSDKSLETIKTYPAMRTAFDIIKGKGTSGASEKRLGVEDFFKDPGDELAKRGKEFCSDPEVAAWEMVVDIARDFVPSHGKGRQ</sequence>
<dbReference type="Pfam" id="PF00082">
    <property type="entry name" value="Peptidase_S8"/>
    <property type="match status" value="1"/>
</dbReference>
<keyword evidence="3" id="KW-0378">Hydrolase</keyword>
<reference evidence="8 9" key="1">
    <citation type="submission" date="2024-07" db="EMBL/GenBank/DDBJ databases">
        <title>Section-level genome sequencing and comparative genomics of Aspergillus sections Usti and Cavernicolus.</title>
        <authorList>
            <consortium name="Lawrence Berkeley National Laboratory"/>
            <person name="Nybo J.L."/>
            <person name="Vesth T.C."/>
            <person name="Theobald S."/>
            <person name="Frisvad J.C."/>
            <person name="Larsen T.O."/>
            <person name="Kjaerboelling I."/>
            <person name="Rothschild-Mancinelli K."/>
            <person name="Lyhne E.K."/>
            <person name="Kogle M.E."/>
            <person name="Barry K."/>
            <person name="Clum A."/>
            <person name="Na H."/>
            <person name="Ledsgaard L."/>
            <person name="Lin J."/>
            <person name="Lipzen A."/>
            <person name="Kuo A."/>
            <person name="Riley R."/>
            <person name="Mondo S."/>
            <person name="Labutti K."/>
            <person name="Haridas S."/>
            <person name="Pangalinan J."/>
            <person name="Salamov A.A."/>
            <person name="Simmons B.A."/>
            <person name="Magnuson J.K."/>
            <person name="Chen J."/>
            <person name="Drula E."/>
            <person name="Henrissat B."/>
            <person name="Wiebenga A."/>
            <person name="Lubbers R.J."/>
            <person name="Gomes A.C."/>
            <person name="Makela M.R."/>
            <person name="Stajich J."/>
            <person name="Grigoriev I.V."/>
            <person name="Mortensen U.H."/>
            <person name="De Vries R.P."/>
            <person name="Baker S.E."/>
            <person name="Andersen M.R."/>
        </authorList>
    </citation>
    <scope>NUCLEOTIDE SEQUENCE [LARGE SCALE GENOMIC DNA]</scope>
    <source>
        <strain evidence="8 9">CBS 209.92</strain>
    </source>
</reference>
<keyword evidence="4" id="KW-0720">Serine protease</keyword>
<proteinExistence type="predicted"/>
<dbReference type="EMBL" id="JBFTWV010000196">
    <property type="protein sequence ID" value="KAL2784059.1"/>
    <property type="molecule type" value="Genomic_DNA"/>
</dbReference>
<evidence type="ECO:0000313" key="9">
    <source>
        <dbReference type="Proteomes" id="UP001610563"/>
    </source>
</evidence>
<keyword evidence="5" id="KW-0865">Zymogen</keyword>
<keyword evidence="2" id="KW-0732">Signal</keyword>
<dbReference type="Proteomes" id="UP001610563">
    <property type="component" value="Unassembled WGS sequence"/>
</dbReference>
<evidence type="ECO:0000256" key="1">
    <source>
        <dbReference type="ARBA" id="ARBA00022670"/>
    </source>
</evidence>
<keyword evidence="9" id="KW-1185">Reference proteome</keyword>
<dbReference type="InterPro" id="IPR015500">
    <property type="entry name" value="Peptidase_S8_subtilisin-rel"/>
</dbReference>
<name>A0ABR4FLB9_9EURO</name>
<evidence type="ECO:0000313" key="8">
    <source>
        <dbReference type="EMBL" id="KAL2784059.1"/>
    </source>
</evidence>
<feature type="domain" description="Peptidase S8/S53" evidence="7">
    <location>
        <begin position="332"/>
        <end position="502"/>
    </location>
</feature>
<accession>A0ABR4FLB9</accession>
<dbReference type="SUPFAM" id="SSF52743">
    <property type="entry name" value="Subtilisin-like"/>
    <property type="match status" value="1"/>
</dbReference>
<dbReference type="PRINTS" id="PR00723">
    <property type="entry name" value="SUBTILISIN"/>
</dbReference>
<comment type="caution">
    <text evidence="8">The sequence shown here is derived from an EMBL/GenBank/DDBJ whole genome shotgun (WGS) entry which is preliminary data.</text>
</comment>
<keyword evidence="1" id="KW-0645">Protease</keyword>
<dbReference type="InterPro" id="IPR036852">
    <property type="entry name" value="Peptidase_S8/S53_dom_sf"/>
</dbReference>
<gene>
    <name evidence="8" type="ORF">BJX66DRAFT_344378</name>
</gene>
<evidence type="ECO:0000256" key="4">
    <source>
        <dbReference type="ARBA" id="ARBA00022825"/>
    </source>
</evidence>
<evidence type="ECO:0000256" key="3">
    <source>
        <dbReference type="ARBA" id="ARBA00022801"/>
    </source>
</evidence>
<dbReference type="InterPro" id="IPR000209">
    <property type="entry name" value="Peptidase_S8/S53_dom"/>
</dbReference>
<evidence type="ECO:0000256" key="5">
    <source>
        <dbReference type="ARBA" id="ARBA00023145"/>
    </source>
</evidence>
<dbReference type="Gene3D" id="3.40.50.200">
    <property type="entry name" value="Peptidase S8/S53 domain"/>
    <property type="match status" value="1"/>
</dbReference>
<evidence type="ECO:0000256" key="6">
    <source>
        <dbReference type="SAM" id="MobiDB-lite"/>
    </source>
</evidence>
<evidence type="ECO:0000259" key="7">
    <source>
        <dbReference type="Pfam" id="PF00082"/>
    </source>
</evidence>
<evidence type="ECO:0000256" key="2">
    <source>
        <dbReference type="ARBA" id="ARBA00022729"/>
    </source>
</evidence>